<gene>
    <name evidence="4" type="ORF">NDN08_002862</name>
</gene>
<name>A0AAV8UWE3_9RHOD</name>
<evidence type="ECO:0000313" key="4">
    <source>
        <dbReference type="EMBL" id="KAJ8906369.1"/>
    </source>
</evidence>
<dbReference type="Proteomes" id="UP001157974">
    <property type="component" value="Unassembled WGS sequence"/>
</dbReference>
<sequence length="796" mass="88724">MGVDDNFMEESSWETGLALWQSPPEAIGFQWEFVREVVEGRFSEALRRLKHKVVERILEGSVSSFEEDGDELEHCFLASVVLLRMFQRDNICGPSLTEDELAGLEANTRFEPKDDELDVDGEIFGRSVRHTNLLLAIRRVLVENERKLSQRFWSATLWSARAGRTHQDVLTGPSPTLKSEVQGAYTSALKSSETRKNPILGGLVHIEMALASNSFLDSSTNEKHLKFAMDTLHTKIELSGALGVRTKWQKEAKANLVAQVLQEGEEIERNLSIPTQCKRPRNIPLEDTDVLGFTKLSTDQKPDNERTTPTVMDHFLLSAKAESVAANLPSGQLTTEEIRPYLNRVLDGCEESTPPLVLGKVLLFRTRGELGKGRYAERSMKQVEELVDYYKQGNPIDDCGRLIGLEASGYPAMWKLQKEFAILLGTIGLVKAASEIFEGLGLWDEVIDCQRLMGNEQRARVLIEKRLDEEGERPWLLAAMGEVTRDEKWYVKAWEVSKGRYAKAMRLLGRLLISKNENQRAVSALEDALKINFLYPDAWFLLAHAAQKCGDIEKYASSLTTAVQLDGSNAEAWNNLGSAQLQLGKPQAAVTALQQAAKLRRESWRVWENLLLASIAANAVRQMIQAMDALQEIRGREGVSAEGISAAIVEIERLGESGEDDDGRQTADLARRLLNVLGRASALVSTEPAVWNAYARLHELGGDHGMVLENRKKEMRSVLARASQNYASDLQLFEIVARAAMNLGYSAIREGSEDAKLSALLQVNSIVTASETNFADTDYFRDLKKVADQLSATEDS</sequence>
<dbReference type="PANTHER" id="PTHR16193">
    <property type="entry name" value="TETRATRICOPEPTIDE REPEAT PROTEIN 27"/>
    <property type="match status" value="1"/>
</dbReference>
<evidence type="ECO:0000256" key="1">
    <source>
        <dbReference type="ARBA" id="ARBA00022737"/>
    </source>
</evidence>
<dbReference type="SMART" id="SM00028">
    <property type="entry name" value="TPR"/>
    <property type="match status" value="3"/>
</dbReference>
<accession>A0AAV8UWE3</accession>
<keyword evidence="1" id="KW-0677">Repeat</keyword>
<dbReference type="InterPro" id="IPR011990">
    <property type="entry name" value="TPR-like_helical_dom_sf"/>
</dbReference>
<feature type="repeat" description="TPR" evidence="3">
    <location>
        <begin position="570"/>
        <end position="603"/>
    </location>
</feature>
<evidence type="ECO:0000256" key="3">
    <source>
        <dbReference type="PROSITE-ProRule" id="PRU00339"/>
    </source>
</evidence>
<dbReference type="AlphaFoldDB" id="A0AAV8UWE3"/>
<dbReference type="Gene3D" id="1.25.40.10">
    <property type="entry name" value="Tetratricopeptide repeat domain"/>
    <property type="match status" value="1"/>
</dbReference>
<proteinExistence type="predicted"/>
<dbReference type="InterPro" id="IPR044244">
    <property type="entry name" value="TTC27/Emw1"/>
</dbReference>
<dbReference type="PANTHER" id="PTHR16193:SF0">
    <property type="entry name" value="TETRATRICOPEPTIDE REPEAT PROTEIN 27"/>
    <property type="match status" value="1"/>
</dbReference>
<organism evidence="4 5">
    <name type="scientific">Rhodosorus marinus</name>
    <dbReference type="NCBI Taxonomy" id="101924"/>
    <lineage>
        <taxon>Eukaryota</taxon>
        <taxon>Rhodophyta</taxon>
        <taxon>Stylonematophyceae</taxon>
        <taxon>Stylonematales</taxon>
        <taxon>Stylonemataceae</taxon>
        <taxon>Rhodosorus</taxon>
    </lineage>
</organism>
<evidence type="ECO:0008006" key="6">
    <source>
        <dbReference type="Google" id="ProtNLM"/>
    </source>
</evidence>
<keyword evidence="2 3" id="KW-0802">TPR repeat</keyword>
<evidence type="ECO:0000256" key="2">
    <source>
        <dbReference type="ARBA" id="ARBA00022803"/>
    </source>
</evidence>
<comment type="caution">
    <text evidence="4">The sequence shown here is derived from an EMBL/GenBank/DDBJ whole genome shotgun (WGS) entry which is preliminary data.</text>
</comment>
<evidence type="ECO:0000313" key="5">
    <source>
        <dbReference type="Proteomes" id="UP001157974"/>
    </source>
</evidence>
<dbReference type="SUPFAM" id="SSF48452">
    <property type="entry name" value="TPR-like"/>
    <property type="match status" value="1"/>
</dbReference>
<dbReference type="EMBL" id="JAMWBK010000003">
    <property type="protein sequence ID" value="KAJ8906369.1"/>
    <property type="molecule type" value="Genomic_DNA"/>
</dbReference>
<dbReference type="InterPro" id="IPR019734">
    <property type="entry name" value="TPR_rpt"/>
</dbReference>
<dbReference type="PROSITE" id="PS50005">
    <property type="entry name" value="TPR"/>
    <property type="match status" value="1"/>
</dbReference>
<reference evidence="4 5" key="1">
    <citation type="journal article" date="2023" name="Nat. Commun.">
        <title>Origin of minicircular mitochondrial genomes in red algae.</title>
        <authorList>
            <person name="Lee Y."/>
            <person name="Cho C.H."/>
            <person name="Lee Y.M."/>
            <person name="Park S.I."/>
            <person name="Yang J.H."/>
            <person name="West J.A."/>
            <person name="Bhattacharya D."/>
            <person name="Yoon H.S."/>
        </authorList>
    </citation>
    <scope>NUCLEOTIDE SEQUENCE [LARGE SCALE GENOMIC DNA]</scope>
    <source>
        <strain evidence="4 5">CCMP1338</strain>
        <tissue evidence="4">Whole cell</tissue>
    </source>
</reference>
<dbReference type="Pfam" id="PF13181">
    <property type="entry name" value="TPR_8"/>
    <property type="match status" value="1"/>
</dbReference>
<keyword evidence="5" id="KW-1185">Reference proteome</keyword>
<protein>
    <recommendedName>
        <fullName evidence="6">Tetratricopeptide repeat protein 27</fullName>
    </recommendedName>
</protein>